<dbReference type="AlphaFoldDB" id="A0A8H4V5N9"/>
<evidence type="ECO:0000256" key="7">
    <source>
        <dbReference type="PIRSR" id="PIRSR000137-2"/>
    </source>
</evidence>
<evidence type="ECO:0000256" key="8">
    <source>
        <dbReference type="RuleBase" id="RU003968"/>
    </source>
</evidence>
<evidence type="ECO:0000256" key="1">
    <source>
        <dbReference type="ARBA" id="ARBA00001974"/>
    </source>
</evidence>
<dbReference type="GO" id="GO:0016614">
    <property type="term" value="F:oxidoreductase activity, acting on CH-OH group of donors"/>
    <property type="evidence" value="ECO:0007669"/>
    <property type="project" value="InterPro"/>
</dbReference>
<evidence type="ECO:0000259" key="10">
    <source>
        <dbReference type="PROSITE" id="PS00623"/>
    </source>
</evidence>
<evidence type="ECO:0000256" key="9">
    <source>
        <dbReference type="SAM" id="MobiDB-lite"/>
    </source>
</evidence>
<accession>A0A8H4V5N9</accession>
<dbReference type="PANTHER" id="PTHR11552:SF201">
    <property type="entry name" value="GLUCOSE-METHANOL-CHOLINE OXIDOREDUCTASE N-TERMINAL DOMAIN-CONTAINING PROTEIN"/>
    <property type="match status" value="1"/>
</dbReference>
<dbReference type="Pfam" id="PF00732">
    <property type="entry name" value="GMC_oxred_N"/>
    <property type="match status" value="1"/>
</dbReference>
<feature type="region of interest" description="Disordered" evidence="9">
    <location>
        <begin position="1"/>
        <end position="53"/>
    </location>
</feature>
<dbReference type="PANTHER" id="PTHR11552">
    <property type="entry name" value="GLUCOSE-METHANOL-CHOLINE GMC OXIDOREDUCTASE"/>
    <property type="match status" value="1"/>
</dbReference>
<dbReference type="PROSITE" id="PS00624">
    <property type="entry name" value="GMC_OXRED_2"/>
    <property type="match status" value="1"/>
</dbReference>
<dbReference type="InterPro" id="IPR036188">
    <property type="entry name" value="FAD/NAD-bd_sf"/>
</dbReference>
<dbReference type="Gene3D" id="3.50.50.60">
    <property type="entry name" value="FAD/NAD(P)-binding domain"/>
    <property type="match status" value="1"/>
</dbReference>
<feature type="domain" description="Glucose-methanol-choline oxidoreductase N-terminal" evidence="10">
    <location>
        <begin position="149"/>
        <end position="172"/>
    </location>
</feature>
<comment type="cofactor">
    <cofactor evidence="1 7">
        <name>FAD</name>
        <dbReference type="ChEBI" id="CHEBI:57692"/>
    </cofactor>
</comment>
<dbReference type="SUPFAM" id="SSF54373">
    <property type="entry name" value="FAD-linked reductases, C-terminal domain"/>
    <property type="match status" value="1"/>
</dbReference>
<dbReference type="EMBL" id="JAAVMX010000005">
    <property type="protein sequence ID" value="KAF4508892.1"/>
    <property type="molecule type" value="Genomic_DNA"/>
</dbReference>
<proteinExistence type="inferred from homology"/>
<dbReference type="InterPro" id="IPR007867">
    <property type="entry name" value="GMC_OxRtase_C"/>
</dbReference>
<evidence type="ECO:0000256" key="2">
    <source>
        <dbReference type="ARBA" id="ARBA00010790"/>
    </source>
</evidence>
<dbReference type="Proteomes" id="UP000557566">
    <property type="component" value="Unassembled WGS sequence"/>
</dbReference>
<dbReference type="OrthoDB" id="269227at2759"/>
<feature type="active site" description="Proton donor" evidence="6">
    <location>
        <position position="595"/>
    </location>
</feature>
<dbReference type="InterPro" id="IPR012132">
    <property type="entry name" value="GMC_OxRdtase"/>
</dbReference>
<feature type="binding site" evidence="7">
    <location>
        <begin position="594"/>
        <end position="595"/>
    </location>
    <ligand>
        <name>FAD</name>
        <dbReference type="ChEBI" id="CHEBI:57692"/>
    </ligand>
</feature>
<dbReference type="Gene3D" id="3.30.560.10">
    <property type="entry name" value="Glucose Oxidase, domain 3"/>
    <property type="match status" value="1"/>
</dbReference>
<comment type="similarity">
    <text evidence="2 8">Belongs to the GMC oxidoreductase family.</text>
</comment>
<feature type="domain" description="Glucose-methanol-choline oxidoreductase N-terminal" evidence="11">
    <location>
        <begin position="336"/>
        <end position="350"/>
    </location>
</feature>
<feature type="active site" description="Proton acceptor" evidence="6">
    <location>
        <position position="640"/>
    </location>
</feature>
<dbReference type="InterPro" id="IPR000172">
    <property type="entry name" value="GMC_OxRdtase_N"/>
</dbReference>
<reference evidence="12 13" key="1">
    <citation type="journal article" date="2020" name="Genome Biol. Evol.">
        <title>A new high-quality draft genome assembly of the Chinese cordyceps Ophiocordyceps sinensis.</title>
        <authorList>
            <person name="Shu R."/>
            <person name="Zhang J."/>
            <person name="Meng Q."/>
            <person name="Zhang H."/>
            <person name="Zhou G."/>
            <person name="Li M."/>
            <person name="Wu P."/>
            <person name="Zhao Y."/>
            <person name="Chen C."/>
            <person name="Qin Q."/>
        </authorList>
    </citation>
    <scope>NUCLEOTIDE SEQUENCE [LARGE SCALE GENOMIC DNA]</scope>
    <source>
        <strain evidence="12 13">IOZ07</strain>
    </source>
</reference>
<feature type="compositionally biased region" description="Low complexity" evidence="9">
    <location>
        <begin position="35"/>
        <end position="45"/>
    </location>
</feature>
<evidence type="ECO:0000256" key="6">
    <source>
        <dbReference type="PIRSR" id="PIRSR000137-1"/>
    </source>
</evidence>
<sequence length="678" mass="72603">MKTTATKSNGGTAPAATTRSKTTSKATSKTRSKTASKTAPAAPAVSAPPSPPLTPCRVSAHDFAKQAFDFLIIGGGTAGLALGSRLAAATSPSWTVGVIEAGGVVSSSSHDHVDIPAMYGRALGGRHDWGFETAPQAGLRGRTLPWPRGKVLGGTSALNFMTWNRGSRADYDAWEALGNAGWGWDDLLPFFKQSETFHPPSKALEDEYNVSHDPRLFGSSGPIQVSYSTDYSPSHRLWHRTLHALGLATNPAHVGGSNVGVWTNVNAVDPRTASRSYATSYCATPPPNLHILTDATVQRIILAQHGGECRATGVRFACQGREHVAVASREVILSAGTVSSPQLLELSGIGDPDVLSRAGVPVIVASPKVGENLQDHPMLPMVFEVDPDLENPDHLKRDESKAAAAMERYVRDRNGPLTVLPCSIAYVPFNHFVPDERLAAMSRQAEELAAFDADKRPVLQRRLDGTARLGQVEYIFDLGNWSTRFQGEDGKQYGTMLQMVQYPFSVGSIHIRPRRDGSRVTPEDQPVIDPGYYSGVHGQLDLLAMREGARFGASIAATEPLAGIVRGAAEPSASIMNDEHRLEEWIAENTMTDWHPVGTCGMGGRAGIQGGVVDERLRVYGVKGLRVVDASIMPLQISAHLQATVYAIAEKAARMILDDGVEETELQAASPGDVGDDS</sequence>
<keyword evidence="13" id="KW-1185">Reference proteome</keyword>
<dbReference type="Pfam" id="PF05199">
    <property type="entry name" value="GMC_oxred_C"/>
    <property type="match status" value="1"/>
</dbReference>
<organism evidence="12 13">
    <name type="scientific">Ophiocordyceps sinensis</name>
    <dbReference type="NCBI Taxonomy" id="72228"/>
    <lineage>
        <taxon>Eukaryota</taxon>
        <taxon>Fungi</taxon>
        <taxon>Dikarya</taxon>
        <taxon>Ascomycota</taxon>
        <taxon>Pezizomycotina</taxon>
        <taxon>Sordariomycetes</taxon>
        <taxon>Hypocreomycetidae</taxon>
        <taxon>Hypocreales</taxon>
        <taxon>Ophiocordycipitaceae</taxon>
        <taxon>Ophiocordyceps</taxon>
    </lineage>
</organism>
<dbReference type="PIRSF" id="PIRSF000137">
    <property type="entry name" value="Alcohol_oxidase"/>
    <property type="match status" value="1"/>
</dbReference>
<keyword evidence="3 8" id="KW-0285">Flavoprotein</keyword>
<evidence type="ECO:0000259" key="11">
    <source>
        <dbReference type="PROSITE" id="PS00624"/>
    </source>
</evidence>
<evidence type="ECO:0000256" key="5">
    <source>
        <dbReference type="ARBA" id="ARBA00023002"/>
    </source>
</evidence>
<name>A0A8H4V5N9_9HYPO</name>
<evidence type="ECO:0000313" key="12">
    <source>
        <dbReference type="EMBL" id="KAF4508892.1"/>
    </source>
</evidence>
<evidence type="ECO:0000256" key="3">
    <source>
        <dbReference type="ARBA" id="ARBA00022630"/>
    </source>
</evidence>
<feature type="compositionally biased region" description="Polar residues" evidence="9">
    <location>
        <begin position="1"/>
        <end position="11"/>
    </location>
</feature>
<dbReference type="PROSITE" id="PS00623">
    <property type="entry name" value="GMC_OXRED_1"/>
    <property type="match status" value="1"/>
</dbReference>
<feature type="compositionally biased region" description="Low complexity" evidence="9">
    <location>
        <begin position="12"/>
        <end position="27"/>
    </location>
</feature>
<gene>
    <name evidence="12" type="ORF">G6O67_005220</name>
</gene>
<dbReference type="GO" id="GO:0050660">
    <property type="term" value="F:flavin adenine dinucleotide binding"/>
    <property type="evidence" value="ECO:0007669"/>
    <property type="project" value="InterPro"/>
</dbReference>
<evidence type="ECO:0000256" key="4">
    <source>
        <dbReference type="ARBA" id="ARBA00022827"/>
    </source>
</evidence>
<evidence type="ECO:0000313" key="13">
    <source>
        <dbReference type="Proteomes" id="UP000557566"/>
    </source>
</evidence>
<feature type="binding site" evidence="7">
    <location>
        <position position="155"/>
    </location>
    <ligand>
        <name>FAD</name>
        <dbReference type="ChEBI" id="CHEBI:57692"/>
    </ligand>
</feature>
<protein>
    <recommendedName>
        <fullName evidence="10 11">Glucose-methanol-choline oxidoreductase N-terminal domain-containing protein</fullName>
    </recommendedName>
</protein>
<keyword evidence="4 7" id="KW-0274">FAD</keyword>
<dbReference type="SUPFAM" id="SSF51905">
    <property type="entry name" value="FAD/NAD(P)-binding domain"/>
    <property type="match status" value="1"/>
</dbReference>
<feature type="binding site" evidence="7">
    <location>
        <position position="151"/>
    </location>
    <ligand>
        <name>FAD</name>
        <dbReference type="ChEBI" id="CHEBI:57692"/>
    </ligand>
</feature>
<keyword evidence="5" id="KW-0560">Oxidoreductase</keyword>
<comment type="caution">
    <text evidence="12">The sequence shown here is derived from an EMBL/GenBank/DDBJ whole genome shotgun (WGS) entry which is preliminary data.</text>
</comment>
<feature type="binding site" evidence="7">
    <location>
        <position position="297"/>
    </location>
    <ligand>
        <name>FAD</name>
        <dbReference type="ChEBI" id="CHEBI:57692"/>
    </ligand>
</feature>